<evidence type="ECO:0000313" key="3">
    <source>
        <dbReference type="EMBL" id="GFQ04017.1"/>
    </source>
</evidence>
<name>A0A830CXR1_9LAMI</name>
<evidence type="ECO:0000313" key="4">
    <source>
        <dbReference type="Proteomes" id="UP000653305"/>
    </source>
</evidence>
<dbReference type="Gene3D" id="2.30.29.30">
    <property type="entry name" value="Pleckstrin-homology domain (PH domain)/Phosphotyrosine-binding domain (PTB)"/>
    <property type="match status" value="1"/>
</dbReference>
<organism evidence="3 4">
    <name type="scientific">Phtheirospermum japonicum</name>
    <dbReference type="NCBI Taxonomy" id="374723"/>
    <lineage>
        <taxon>Eukaryota</taxon>
        <taxon>Viridiplantae</taxon>
        <taxon>Streptophyta</taxon>
        <taxon>Embryophyta</taxon>
        <taxon>Tracheophyta</taxon>
        <taxon>Spermatophyta</taxon>
        <taxon>Magnoliopsida</taxon>
        <taxon>eudicotyledons</taxon>
        <taxon>Gunneridae</taxon>
        <taxon>Pentapetalae</taxon>
        <taxon>asterids</taxon>
        <taxon>lamiids</taxon>
        <taxon>Lamiales</taxon>
        <taxon>Orobanchaceae</taxon>
        <taxon>Orobanchaceae incertae sedis</taxon>
        <taxon>Phtheirospermum</taxon>
    </lineage>
</organism>
<keyword evidence="1" id="KW-0812">Transmembrane</keyword>
<comment type="caution">
    <text evidence="3">The sequence shown here is derived from an EMBL/GenBank/DDBJ whole genome shotgun (WGS) entry which is preliminary data.</text>
</comment>
<dbReference type="SUPFAM" id="SSF50729">
    <property type="entry name" value="PH domain-like"/>
    <property type="match status" value="1"/>
</dbReference>
<reference evidence="3" key="1">
    <citation type="submission" date="2020-07" db="EMBL/GenBank/DDBJ databases">
        <title>Ethylene signaling mediates host invasion by parasitic plants.</title>
        <authorList>
            <person name="Yoshida S."/>
        </authorList>
    </citation>
    <scope>NUCLEOTIDE SEQUENCE</scope>
    <source>
        <strain evidence="3">Okayama</strain>
    </source>
</reference>
<protein>
    <submittedName>
        <fullName evidence="3">Oxysterol-binding protein-related protein 2a</fullName>
    </submittedName>
</protein>
<dbReference type="InterPro" id="IPR011993">
    <property type="entry name" value="PH-like_dom_sf"/>
</dbReference>
<accession>A0A830CXR1</accession>
<keyword evidence="1" id="KW-0472">Membrane</keyword>
<evidence type="ECO:0000259" key="2">
    <source>
        <dbReference type="PROSITE" id="PS50003"/>
    </source>
</evidence>
<dbReference type="InterPro" id="IPR001849">
    <property type="entry name" value="PH_domain"/>
</dbReference>
<dbReference type="EMBL" id="BMAC01000894">
    <property type="protein sequence ID" value="GFQ04017.1"/>
    <property type="molecule type" value="Genomic_DNA"/>
</dbReference>
<feature type="domain" description="PH" evidence="2">
    <location>
        <begin position="56"/>
        <end position="157"/>
    </location>
</feature>
<proteinExistence type="predicted"/>
<feature type="transmembrane region" description="Helical" evidence="1">
    <location>
        <begin position="123"/>
        <end position="140"/>
    </location>
</feature>
<gene>
    <name evidence="3" type="ORF">PHJA_002545600</name>
</gene>
<evidence type="ECO:0000256" key="1">
    <source>
        <dbReference type="SAM" id="Phobius"/>
    </source>
</evidence>
<dbReference type="Pfam" id="PF00169">
    <property type="entry name" value="PH"/>
    <property type="match status" value="1"/>
</dbReference>
<dbReference type="PROSITE" id="PS50003">
    <property type="entry name" value="PH_DOMAIN"/>
    <property type="match status" value="1"/>
</dbReference>
<keyword evidence="1" id="KW-1133">Transmembrane helix</keyword>
<dbReference type="Proteomes" id="UP000653305">
    <property type="component" value="Unassembled WGS sequence"/>
</dbReference>
<dbReference type="OrthoDB" id="928637at2759"/>
<dbReference type="AlphaFoldDB" id="A0A830CXR1"/>
<keyword evidence="4" id="KW-1185">Reference proteome</keyword>
<sequence>MRVKEMHPLCCITLESPGIGDGSPEPTLLRTGSAVNFSSRGSEVNAGGSDVSTSASTSVAGILYKWTNYGKGWRSRWFTLRNDGVLSYSKTTRRPDAPPLGDVVLIGSATGSGRRSGRKHSKSVGIVHLKVGMFLFWFLFDIPFENNELNGNGMFGN</sequence>